<accession>A0ABW5AYI9</accession>
<dbReference type="Proteomes" id="UP001597344">
    <property type="component" value="Unassembled WGS sequence"/>
</dbReference>
<comment type="caution">
    <text evidence="1">The sequence shown here is derived from an EMBL/GenBank/DDBJ whole genome shotgun (WGS) entry which is preliminary data.</text>
</comment>
<gene>
    <name evidence="1" type="ORF">ACFSJT_10490</name>
</gene>
<organism evidence="1 2">
    <name type="scientific">Aquimarina celericrescens</name>
    <dbReference type="NCBI Taxonomy" id="1964542"/>
    <lineage>
        <taxon>Bacteria</taxon>
        <taxon>Pseudomonadati</taxon>
        <taxon>Bacteroidota</taxon>
        <taxon>Flavobacteriia</taxon>
        <taxon>Flavobacteriales</taxon>
        <taxon>Flavobacteriaceae</taxon>
        <taxon>Aquimarina</taxon>
    </lineage>
</organism>
<name>A0ABW5AYI9_9FLAO</name>
<dbReference type="RefSeq" id="WP_378320212.1">
    <property type="nucleotide sequence ID" value="NZ_JBHUHY010000009.1"/>
</dbReference>
<evidence type="ECO:0000313" key="1">
    <source>
        <dbReference type="EMBL" id="MFD2187215.1"/>
    </source>
</evidence>
<evidence type="ECO:0000313" key="2">
    <source>
        <dbReference type="Proteomes" id="UP001597344"/>
    </source>
</evidence>
<proteinExistence type="predicted"/>
<protein>
    <submittedName>
        <fullName evidence="1">Uncharacterized protein</fullName>
    </submittedName>
</protein>
<dbReference type="EMBL" id="JBHUHY010000009">
    <property type="protein sequence ID" value="MFD2187215.1"/>
    <property type="molecule type" value="Genomic_DNA"/>
</dbReference>
<sequence>MDAFQKYEELLKRVKNDELQETMELNESNKQMKYGNRDFSGVDIIKTLTDPTTKTGYSIWHYKANNGLLEILKVIDLEKNIMYFDEKVQ</sequence>
<keyword evidence="2" id="KW-1185">Reference proteome</keyword>
<reference evidence="2" key="1">
    <citation type="journal article" date="2019" name="Int. J. Syst. Evol. Microbiol.">
        <title>The Global Catalogue of Microorganisms (GCM) 10K type strain sequencing project: providing services to taxonomists for standard genome sequencing and annotation.</title>
        <authorList>
            <consortium name="The Broad Institute Genomics Platform"/>
            <consortium name="The Broad Institute Genome Sequencing Center for Infectious Disease"/>
            <person name="Wu L."/>
            <person name="Ma J."/>
        </authorList>
    </citation>
    <scope>NUCLEOTIDE SEQUENCE [LARGE SCALE GENOMIC DNA]</scope>
    <source>
        <strain evidence="2">DT92</strain>
    </source>
</reference>